<evidence type="ECO:0000256" key="6">
    <source>
        <dbReference type="ARBA" id="ARBA00023163"/>
    </source>
</evidence>
<accession>A0A6M2DS69</accession>
<dbReference type="GO" id="GO:0006357">
    <property type="term" value="P:regulation of transcription by RNA polymerase II"/>
    <property type="evidence" value="ECO:0007669"/>
    <property type="project" value="InterPro"/>
</dbReference>
<comment type="subcellular location">
    <subcellularLocation>
        <location evidence="1 8">Nucleus</location>
    </subcellularLocation>
</comment>
<sequence length="255" mass="28032">MQREEKQQEAILDAIIMRVNEIKNSIGHMIMILETQYESINWPSFLDNFALLSSHLTGLSKILQVEMGPQLRSLTVLPLMLIQDRDDDLCKLTENRVPTFSHDLVPNMLRTKPEPSAELKMLQLEQKAASLNYDTAQKQVAQYTKVVTHIWEIVNKAREEWEVEASARGGAQQTSSVADTNTLVAAVGLGKGLKMNMGGNGTSVSPAPGPGMMVNAPGRSNAPITNQQPQMVMGKAPSAIKTNIKSASQVHPYGR</sequence>
<protein>
    <recommendedName>
        <fullName evidence="8">Mediator of RNA polymerase II transcription subunit 8</fullName>
    </recommendedName>
    <alternativeName>
        <fullName evidence="8">Mediator complex subunit 8</fullName>
    </alternativeName>
</protein>
<dbReference type="Gene3D" id="1.20.58.1710">
    <property type="match status" value="1"/>
</dbReference>
<gene>
    <name evidence="8" type="primary">MED8</name>
</gene>
<dbReference type="PANTHER" id="PTHR13074">
    <property type="entry name" value="MEDIATOR OF RNA POLYMERASE II TRANSCRIPTION SUBUNIT 8"/>
    <property type="match status" value="1"/>
</dbReference>
<evidence type="ECO:0000256" key="8">
    <source>
        <dbReference type="RuleBase" id="RU364144"/>
    </source>
</evidence>
<evidence type="ECO:0000256" key="3">
    <source>
        <dbReference type="ARBA" id="ARBA00011837"/>
    </source>
</evidence>
<comment type="function">
    <text evidence="8">Component of the Mediator complex, a coactivator involved in the regulated transcription of nearly all RNA polymerase II-dependent genes. Mediator functions as a bridge to convey information from gene-specific regulatory proteins to the basal RNA polymerase II transcription machinery. Mediator is recruited to promoters by direct interactions with regulatory proteins and serves as a scaffold for the assembly of a functional preinitiation complex with RNA polymerase II and the general transcription factors.</text>
</comment>
<keyword evidence="6 8" id="KW-0804">Transcription</keyword>
<dbReference type="PANTHER" id="PTHR13074:SF9">
    <property type="entry name" value="MEDIATOR OF RNA POLYMERASE II TRANSCRIPTION SUBUNIT 8"/>
    <property type="match status" value="1"/>
</dbReference>
<name>A0A6M2DS69_XENCH</name>
<dbReference type="EMBL" id="GIIL01003891">
    <property type="protein sequence ID" value="NOV47617.1"/>
    <property type="molecule type" value="Transcribed_RNA"/>
</dbReference>
<evidence type="ECO:0000256" key="4">
    <source>
        <dbReference type="ARBA" id="ARBA00023015"/>
    </source>
</evidence>
<reference evidence="9" key="1">
    <citation type="submission" date="2020-03" db="EMBL/GenBank/DDBJ databases">
        <title>Transcriptomic Profiling of the Digestive Tract of the Rat Flea, Xenopsylla cheopis, Following Blood Feeding and Infection with Yersinia pestis.</title>
        <authorList>
            <person name="Bland D.M."/>
            <person name="Martens C.A."/>
            <person name="Virtaneva K."/>
            <person name="Kanakabandi K."/>
            <person name="Long D."/>
            <person name="Rosenke R."/>
            <person name="Saturday G.A."/>
            <person name="Hoyt F.H."/>
            <person name="Bruno D.P."/>
            <person name="Ribeiro J.M.C."/>
            <person name="Hinnebusch J."/>
        </authorList>
    </citation>
    <scope>NUCLEOTIDE SEQUENCE</scope>
</reference>
<keyword evidence="7 8" id="KW-0539">Nucleus</keyword>
<evidence type="ECO:0000313" key="9">
    <source>
        <dbReference type="EMBL" id="NOV47617.1"/>
    </source>
</evidence>
<comment type="subunit">
    <text evidence="3 8">Component of the Mediator complex.</text>
</comment>
<dbReference type="GO" id="GO:0000978">
    <property type="term" value="F:RNA polymerase II cis-regulatory region sequence-specific DNA binding"/>
    <property type="evidence" value="ECO:0007669"/>
    <property type="project" value="TreeGrafter"/>
</dbReference>
<evidence type="ECO:0000256" key="7">
    <source>
        <dbReference type="ARBA" id="ARBA00023242"/>
    </source>
</evidence>
<dbReference type="InterPro" id="IPR019364">
    <property type="entry name" value="Mediatior_Med8_fun/met"/>
</dbReference>
<evidence type="ECO:0000256" key="5">
    <source>
        <dbReference type="ARBA" id="ARBA00023159"/>
    </source>
</evidence>
<comment type="similarity">
    <text evidence="2 8">Belongs to the Mediator complex subunit 8 family.</text>
</comment>
<keyword evidence="4 8" id="KW-0805">Transcription regulation</keyword>
<keyword evidence="5 8" id="KW-0010">Activator</keyword>
<dbReference type="GO" id="GO:0016592">
    <property type="term" value="C:mediator complex"/>
    <property type="evidence" value="ECO:0007669"/>
    <property type="project" value="InterPro"/>
</dbReference>
<evidence type="ECO:0000256" key="2">
    <source>
        <dbReference type="ARBA" id="ARBA00005716"/>
    </source>
</evidence>
<dbReference type="Pfam" id="PF10232">
    <property type="entry name" value="Med8"/>
    <property type="match status" value="1"/>
</dbReference>
<dbReference type="GO" id="GO:0070847">
    <property type="term" value="C:core mediator complex"/>
    <property type="evidence" value="ECO:0007669"/>
    <property type="project" value="TreeGrafter"/>
</dbReference>
<dbReference type="GO" id="GO:0003712">
    <property type="term" value="F:transcription coregulator activity"/>
    <property type="evidence" value="ECO:0007669"/>
    <property type="project" value="InterPro"/>
</dbReference>
<organism evidence="9">
    <name type="scientific">Xenopsylla cheopis</name>
    <name type="common">Oriental rat flea</name>
    <name type="synonym">Pulex cheopis</name>
    <dbReference type="NCBI Taxonomy" id="163159"/>
    <lineage>
        <taxon>Eukaryota</taxon>
        <taxon>Metazoa</taxon>
        <taxon>Ecdysozoa</taxon>
        <taxon>Arthropoda</taxon>
        <taxon>Hexapoda</taxon>
        <taxon>Insecta</taxon>
        <taxon>Pterygota</taxon>
        <taxon>Neoptera</taxon>
        <taxon>Endopterygota</taxon>
        <taxon>Siphonaptera</taxon>
        <taxon>Pulicidae</taxon>
        <taxon>Xenopsyllinae</taxon>
        <taxon>Xenopsylla</taxon>
    </lineage>
</organism>
<proteinExistence type="inferred from homology"/>
<evidence type="ECO:0000256" key="1">
    <source>
        <dbReference type="ARBA" id="ARBA00004123"/>
    </source>
</evidence>
<dbReference type="AlphaFoldDB" id="A0A6M2DS69"/>